<keyword evidence="2" id="KW-0723">Serine/threonine-protein kinase</keyword>
<dbReference type="EMBL" id="BQKI01000003">
    <property type="protein sequence ID" value="GJM91325.1"/>
    <property type="molecule type" value="Genomic_DNA"/>
</dbReference>
<dbReference type="InterPro" id="IPR011009">
    <property type="entry name" value="Kinase-like_dom_sf"/>
</dbReference>
<dbReference type="AlphaFoldDB" id="A0AAV5C084"/>
<protein>
    <recommendedName>
        <fullName evidence="8">Protein kinase domain-containing protein</fullName>
    </recommendedName>
</protein>
<comment type="caution">
    <text evidence="9">The sequence shown here is derived from an EMBL/GenBank/DDBJ whole genome shotgun (WGS) entry which is preliminary data.</text>
</comment>
<evidence type="ECO:0000256" key="5">
    <source>
        <dbReference type="ARBA" id="ARBA00022777"/>
    </source>
</evidence>
<keyword evidence="4" id="KW-0547">Nucleotide-binding</keyword>
<feature type="region of interest" description="Disordered" evidence="7">
    <location>
        <begin position="1"/>
        <end position="32"/>
    </location>
</feature>
<dbReference type="InterPro" id="IPR050538">
    <property type="entry name" value="MAP_kinase_kinase_kinase"/>
</dbReference>
<evidence type="ECO:0000313" key="9">
    <source>
        <dbReference type="EMBL" id="GJM91325.1"/>
    </source>
</evidence>
<comment type="similarity">
    <text evidence="1">Belongs to the protein kinase superfamily. STE Ser/Thr protein kinase family. MAP kinase kinase kinase subfamily.</text>
</comment>
<evidence type="ECO:0000256" key="3">
    <source>
        <dbReference type="ARBA" id="ARBA00022679"/>
    </source>
</evidence>
<reference evidence="9" key="1">
    <citation type="journal article" date="2018" name="DNA Res.">
        <title>Multiple hybrid de novo genome assembly of finger millet, an orphan allotetraploid crop.</title>
        <authorList>
            <person name="Hatakeyama M."/>
            <person name="Aluri S."/>
            <person name="Balachadran M.T."/>
            <person name="Sivarajan S.R."/>
            <person name="Patrignani A."/>
            <person name="Gruter S."/>
            <person name="Poveda L."/>
            <person name="Shimizu-Inatsugi R."/>
            <person name="Baeten J."/>
            <person name="Francoijs K.J."/>
            <person name="Nataraja K.N."/>
            <person name="Reddy Y.A.N."/>
            <person name="Phadnis S."/>
            <person name="Ravikumar R.L."/>
            <person name="Schlapbach R."/>
            <person name="Sreeman S.M."/>
            <person name="Shimizu K.K."/>
        </authorList>
    </citation>
    <scope>NUCLEOTIDE SEQUENCE</scope>
</reference>
<dbReference type="PANTHER" id="PTHR48016:SF29">
    <property type="entry name" value="MITOGEN-ACTIVATED PROTEIN KINASE KINASE KINASE 1-RELATED"/>
    <property type="match status" value="1"/>
</dbReference>
<dbReference type="GO" id="GO:0004709">
    <property type="term" value="F:MAP kinase kinase kinase activity"/>
    <property type="evidence" value="ECO:0007669"/>
    <property type="project" value="TreeGrafter"/>
</dbReference>
<name>A0AAV5C084_ELECO</name>
<evidence type="ECO:0000256" key="7">
    <source>
        <dbReference type="SAM" id="MobiDB-lite"/>
    </source>
</evidence>
<evidence type="ECO:0000256" key="2">
    <source>
        <dbReference type="ARBA" id="ARBA00022527"/>
    </source>
</evidence>
<keyword evidence="5" id="KW-0418">Kinase</keyword>
<dbReference type="GO" id="GO:0005737">
    <property type="term" value="C:cytoplasm"/>
    <property type="evidence" value="ECO:0007669"/>
    <property type="project" value="TreeGrafter"/>
</dbReference>
<dbReference type="PANTHER" id="PTHR48016">
    <property type="entry name" value="MAP KINASE KINASE KINASE SSK2-RELATED-RELATED"/>
    <property type="match status" value="1"/>
</dbReference>
<dbReference type="Pfam" id="PF00069">
    <property type="entry name" value="Pkinase"/>
    <property type="match status" value="1"/>
</dbReference>
<proteinExistence type="inferred from homology"/>
<gene>
    <name evidence="9" type="primary">ga07688</name>
    <name evidence="9" type="ORF">PR202_ga07688</name>
</gene>
<evidence type="ECO:0000256" key="6">
    <source>
        <dbReference type="ARBA" id="ARBA00022840"/>
    </source>
</evidence>
<dbReference type="SUPFAM" id="SSF56112">
    <property type="entry name" value="Protein kinase-like (PK-like)"/>
    <property type="match status" value="1"/>
</dbReference>
<dbReference type="InterPro" id="IPR000719">
    <property type="entry name" value="Prot_kinase_dom"/>
</dbReference>
<reference evidence="9" key="2">
    <citation type="submission" date="2021-12" db="EMBL/GenBank/DDBJ databases">
        <title>Resequencing data analysis of finger millet.</title>
        <authorList>
            <person name="Hatakeyama M."/>
            <person name="Aluri S."/>
            <person name="Balachadran M.T."/>
            <person name="Sivarajan S.R."/>
            <person name="Poveda L."/>
            <person name="Shimizu-Inatsugi R."/>
            <person name="Schlapbach R."/>
            <person name="Sreeman S.M."/>
            <person name="Shimizu K.K."/>
        </authorList>
    </citation>
    <scope>NUCLEOTIDE SEQUENCE</scope>
</reference>
<organism evidence="9 10">
    <name type="scientific">Eleusine coracana subsp. coracana</name>
    <dbReference type="NCBI Taxonomy" id="191504"/>
    <lineage>
        <taxon>Eukaryota</taxon>
        <taxon>Viridiplantae</taxon>
        <taxon>Streptophyta</taxon>
        <taxon>Embryophyta</taxon>
        <taxon>Tracheophyta</taxon>
        <taxon>Spermatophyta</taxon>
        <taxon>Magnoliopsida</taxon>
        <taxon>Liliopsida</taxon>
        <taxon>Poales</taxon>
        <taxon>Poaceae</taxon>
        <taxon>PACMAD clade</taxon>
        <taxon>Chloridoideae</taxon>
        <taxon>Cynodonteae</taxon>
        <taxon>Eleusininae</taxon>
        <taxon>Eleusine</taxon>
    </lineage>
</organism>
<dbReference type="Gene3D" id="1.10.510.10">
    <property type="entry name" value="Transferase(Phosphotransferase) domain 1"/>
    <property type="match status" value="1"/>
</dbReference>
<sequence>MSTVNDDETSSTTTESMFYISPNGEVPEEDPIMEPRGAPGERLLRDVFTQFMIDSYNLFCFWMVHSEGVFFAVKEVSLYDQGSNAKQCIFQLEQEIALLSQFEHENIVQYYGTDKVRRLETLHLPRTSDPRISCNTVSEIPPARYSCFGIYKTILHGLIYLHERNIVHR</sequence>
<evidence type="ECO:0000259" key="8">
    <source>
        <dbReference type="PROSITE" id="PS50011"/>
    </source>
</evidence>
<dbReference type="GO" id="GO:0005524">
    <property type="term" value="F:ATP binding"/>
    <property type="evidence" value="ECO:0007669"/>
    <property type="project" value="UniProtKB-KW"/>
</dbReference>
<keyword evidence="3" id="KW-0808">Transferase</keyword>
<keyword evidence="10" id="KW-1185">Reference proteome</keyword>
<feature type="domain" description="Protein kinase" evidence="8">
    <location>
        <begin position="33"/>
        <end position="169"/>
    </location>
</feature>
<keyword evidence="6" id="KW-0067">ATP-binding</keyword>
<accession>A0AAV5C084</accession>
<evidence type="ECO:0000313" key="10">
    <source>
        <dbReference type="Proteomes" id="UP001054889"/>
    </source>
</evidence>
<evidence type="ECO:0000256" key="4">
    <source>
        <dbReference type="ARBA" id="ARBA00022741"/>
    </source>
</evidence>
<evidence type="ECO:0000256" key="1">
    <source>
        <dbReference type="ARBA" id="ARBA00006529"/>
    </source>
</evidence>
<dbReference type="Proteomes" id="UP001054889">
    <property type="component" value="Unassembled WGS sequence"/>
</dbReference>
<dbReference type="PROSITE" id="PS50011">
    <property type="entry name" value="PROTEIN_KINASE_DOM"/>
    <property type="match status" value="1"/>
</dbReference>